<dbReference type="InterPro" id="IPR009057">
    <property type="entry name" value="Homeodomain-like_sf"/>
</dbReference>
<dbReference type="Gene3D" id="3.40.50.2300">
    <property type="match status" value="1"/>
</dbReference>
<dbReference type="InterPro" id="IPR002197">
    <property type="entry name" value="HTH_Fis"/>
</dbReference>
<dbReference type="SUPFAM" id="SSF52540">
    <property type="entry name" value="P-loop containing nucleoside triphosphate hydrolases"/>
    <property type="match status" value="1"/>
</dbReference>
<dbReference type="Gene3D" id="3.40.50.300">
    <property type="entry name" value="P-loop containing nucleotide triphosphate hydrolases"/>
    <property type="match status" value="1"/>
</dbReference>
<keyword evidence="10" id="KW-0238">DNA-binding</keyword>
<keyword evidence="7" id="KW-0067">ATP-binding</keyword>
<dbReference type="PROSITE" id="PS50110">
    <property type="entry name" value="RESPONSE_REGULATORY"/>
    <property type="match status" value="1"/>
</dbReference>
<evidence type="ECO:0000256" key="2">
    <source>
        <dbReference type="ARBA" id="ARBA00019059"/>
    </source>
</evidence>
<dbReference type="Pfam" id="PF00158">
    <property type="entry name" value="Sigma54_activat"/>
    <property type="match status" value="1"/>
</dbReference>
<dbReference type="InterPro" id="IPR058031">
    <property type="entry name" value="AAA_lid_NorR"/>
</dbReference>
<evidence type="ECO:0000256" key="3">
    <source>
        <dbReference type="ARBA" id="ARBA00022490"/>
    </source>
</evidence>
<reference evidence="19 20" key="1">
    <citation type="submission" date="2019-02" db="EMBL/GenBank/DDBJ databases">
        <title>Deep-cultivation of Planctomycetes and their phenomic and genomic characterization uncovers novel biology.</title>
        <authorList>
            <person name="Wiegand S."/>
            <person name="Jogler M."/>
            <person name="Boedeker C."/>
            <person name="Pinto D."/>
            <person name="Vollmers J."/>
            <person name="Rivas-Marin E."/>
            <person name="Kohn T."/>
            <person name="Peeters S.H."/>
            <person name="Heuer A."/>
            <person name="Rast P."/>
            <person name="Oberbeckmann S."/>
            <person name="Bunk B."/>
            <person name="Jeske O."/>
            <person name="Meyerdierks A."/>
            <person name="Storesund J.E."/>
            <person name="Kallscheuer N."/>
            <person name="Luecker S."/>
            <person name="Lage O.M."/>
            <person name="Pohl T."/>
            <person name="Merkel B.J."/>
            <person name="Hornburger P."/>
            <person name="Mueller R.-W."/>
            <person name="Bruemmer F."/>
            <person name="Labrenz M."/>
            <person name="Spormann A.M."/>
            <person name="Op den Camp H."/>
            <person name="Overmann J."/>
            <person name="Amann R."/>
            <person name="Jetten M.S.M."/>
            <person name="Mascher T."/>
            <person name="Medema M.H."/>
            <person name="Devos D.P."/>
            <person name="Kaster A.-K."/>
            <person name="Ovreas L."/>
            <person name="Rohde M."/>
            <person name="Galperin M.Y."/>
            <person name="Jogler C."/>
        </authorList>
    </citation>
    <scope>NUCLEOTIDE SEQUENCE [LARGE SCALE GENOMIC DNA]</scope>
    <source>
        <strain evidence="19 20">HG66A1</strain>
    </source>
</reference>
<evidence type="ECO:0000256" key="6">
    <source>
        <dbReference type="ARBA" id="ARBA00022741"/>
    </source>
</evidence>
<evidence type="ECO:0000256" key="12">
    <source>
        <dbReference type="ARBA" id="ARBA00023163"/>
    </source>
</evidence>
<keyword evidence="9" id="KW-0805">Transcription regulation</keyword>
<dbReference type="Gene3D" id="1.10.8.60">
    <property type="match status" value="1"/>
</dbReference>
<dbReference type="AlphaFoldDB" id="A0A517PGS4"/>
<keyword evidence="4" id="KW-0678">Repressor</keyword>
<dbReference type="InterPro" id="IPR001789">
    <property type="entry name" value="Sig_transdc_resp-reg_receiver"/>
</dbReference>
<dbReference type="InterPro" id="IPR002078">
    <property type="entry name" value="Sigma_54_int"/>
</dbReference>
<evidence type="ECO:0000256" key="5">
    <source>
        <dbReference type="ARBA" id="ARBA00022553"/>
    </source>
</evidence>
<dbReference type="SUPFAM" id="SSF46689">
    <property type="entry name" value="Homeodomain-like"/>
    <property type="match status" value="1"/>
</dbReference>
<evidence type="ECO:0000256" key="9">
    <source>
        <dbReference type="ARBA" id="ARBA00023015"/>
    </source>
</evidence>
<evidence type="ECO:0000259" key="18">
    <source>
        <dbReference type="PROSITE" id="PS50110"/>
    </source>
</evidence>
<dbReference type="SUPFAM" id="SSF52172">
    <property type="entry name" value="CheY-like"/>
    <property type="match status" value="1"/>
</dbReference>
<comment type="subcellular location">
    <subcellularLocation>
        <location evidence="1">Cytoplasm</location>
    </subcellularLocation>
</comment>
<keyword evidence="11" id="KW-0010">Activator</keyword>
<dbReference type="GO" id="GO:0000160">
    <property type="term" value="P:phosphorelay signal transduction system"/>
    <property type="evidence" value="ECO:0007669"/>
    <property type="project" value="UniProtKB-KW"/>
</dbReference>
<dbReference type="GO" id="GO:0005737">
    <property type="term" value="C:cytoplasm"/>
    <property type="evidence" value="ECO:0007669"/>
    <property type="project" value="UniProtKB-SubCell"/>
</dbReference>
<dbReference type="CDD" id="cd00009">
    <property type="entry name" value="AAA"/>
    <property type="match status" value="1"/>
</dbReference>
<dbReference type="PRINTS" id="PR01590">
    <property type="entry name" value="HTHFIS"/>
</dbReference>
<dbReference type="GO" id="GO:0005524">
    <property type="term" value="F:ATP binding"/>
    <property type="evidence" value="ECO:0007669"/>
    <property type="project" value="UniProtKB-KW"/>
</dbReference>
<dbReference type="GO" id="GO:0043565">
    <property type="term" value="F:sequence-specific DNA binding"/>
    <property type="evidence" value="ECO:0007669"/>
    <property type="project" value="InterPro"/>
</dbReference>
<dbReference type="Pfam" id="PF00072">
    <property type="entry name" value="Response_reg"/>
    <property type="match status" value="1"/>
</dbReference>
<dbReference type="Pfam" id="PF25601">
    <property type="entry name" value="AAA_lid_14"/>
    <property type="match status" value="1"/>
</dbReference>
<evidence type="ECO:0000256" key="10">
    <source>
        <dbReference type="ARBA" id="ARBA00023125"/>
    </source>
</evidence>
<evidence type="ECO:0000256" key="11">
    <source>
        <dbReference type="ARBA" id="ARBA00023159"/>
    </source>
</evidence>
<dbReference type="FunFam" id="3.40.50.300:FF:000006">
    <property type="entry name" value="DNA-binding transcriptional regulator NtrC"/>
    <property type="match status" value="1"/>
</dbReference>
<evidence type="ECO:0000313" key="19">
    <source>
        <dbReference type="EMBL" id="QDT18554.1"/>
    </source>
</evidence>
<organism evidence="19 20">
    <name type="scientific">Gimesia chilikensis</name>
    <dbReference type="NCBI Taxonomy" id="2605989"/>
    <lineage>
        <taxon>Bacteria</taxon>
        <taxon>Pseudomonadati</taxon>
        <taxon>Planctomycetota</taxon>
        <taxon>Planctomycetia</taxon>
        <taxon>Planctomycetales</taxon>
        <taxon>Planctomycetaceae</taxon>
        <taxon>Gimesia</taxon>
    </lineage>
</organism>
<feature type="domain" description="Response regulatory" evidence="18">
    <location>
        <begin position="3"/>
        <end position="117"/>
    </location>
</feature>
<keyword evidence="6" id="KW-0547">Nucleotide-binding</keyword>
<keyword evidence="8" id="KW-0902">Two-component regulatory system</keyword>
<keyword evidence="3" id="KW-0963">Cytoplasm</keyword>
<proteinExistence type="predicted"/>
<evidence type="ECO:0000313" key="20">
    <source>
        <dbReference type="Proteomes" id="UP000320421"/>
    </source>
</evidence>
<evidence type="ECO:0000256" key="13">
    <source>
        <dbReference type="ARBA" id="ARBA00023231"/>
    </source>
</evidence>
<evidence type="ECO:0000256" key="15">
    <source>
        <dbReference type="ARBA" id="ARBA00031910"/>
    </source>
</evidence>
<dbReference type="CDD" id="cd17536">
    <property type="entry name" value="REC_YesN-like"/>
    <property type="match status" value="1"/>
</dbReference>
<dbReference type="Pfam" id="PF02954">
    <property type="entry name" value="HTH_8"/>
    <property type="match status" value="1"/>
</dbReference>
<dbReference type="OrthoDB" id="7476585at2"/>
<sequence>MSKLLIVDDEESICWGLSQLGESHGHEVMMASTAEQALSLAEKDRPDVVVMDVRLPGMDGLTAMQGLYERIGPVPVIVITAYGDLQTAVEAVRNGAFDYIVKPFDLAQMEQVLEKAVKEAGREELQPGEPRQLEGLVGSTPEMQLVFKSIALVAASDASVMLTGESGTGKEVAAQAIHRFSDRASGPFVAVNIASLSESLAESELFGHVPGAFTGAESGRMGFLEQANGGTLFLDEVADIPLSIQIKLLRALEEGEVLPVGSTQRVKTNFRVITASHRNLESLIKRGKFRHDLYFRLCTFEIDIPPLRKRVGDIRLLAEFFLERFVDRQTGMQHRLTAETITELERRPWYGNVRELRNAIEHAALRARGGTILPEDLPAPVSQSFLGLDESQAGSDAEINELLKQWAEQQFLDPESAAGIYEKLLTLVEPPVMEVALEKFHGQCAPAARCLGLHRTTLSKKLKQYDIENS</sequence>
<dbReference type="Gene3D" id="1.10.10.60">
    <property type="entry name" value="Homeodomain-like"/>
    <property type="match status" value="1"/>
</dbReference>
<dbReference type="InterPro" id="IPR011006">
    <property type="entry name" value="CheY-like_superfamily"/>
</dbReference>
<dbReference type="PANTHER" id="PTHR32071">
    <property type="entry name" value="TRANSCRIPTIONAL REGULATORY PROTEIN"/>
    <property type="match status" value="1"/>
</dbReference>
<evidence type="ECO:0000256" key="1">
    <source>
        <dbReference type="ARBA" id="ARBA00004496"/>
    </source>
</evidence>
<dbReference type="PANTHER" id="PTHR32071:SF95">
    <property type="entry name" value="DNA-BINDING TRANSCRIPTIONAL REGULATOR NTRC"/>
    <property type="match status" value="1"/>
</dbReference>
<dbReference type="RefSeq" id="WP_145180188.1">
    <property type="nucleotide sequence ID" value="NZ_CP036266.1"/>
</dbReference>
<evidence type="ECO:0000259" key="17">
    <source>
        <dbReference type="PROSITE" id="PS50045"/>
    </source>
</evidence>
<dbReference type="Proteomes" id="UP000320421">
    <property type="component" value="Chromosome"/>
</dbReference>
<dbReference type="PROSITE" id="PS00676">
    <property type="entry name" value="SIGMA54_INTERACT_2"/>
    <property type="match status" value="1"/>
</dbReference>
<dbReference type="SMART" id="SM00382">
    <property type="entry name" value="AAA"/>
    <property type="match status" value="1"/>
</dbReference>
<dbReference type="InterPro" id="IPR027417">
    <property type="entry name" value="P-loop_NTPase"/>
</dbReference>
<keyword evidence="20" id="KW-1185">Reference proteome</keyword>
<keyword evidence="12" id="KW-0804">Transcription</keyword>
<dbReference type="SMART" id="SM00448">
    <property type="entry name" value="REC"/>
    <property type="match status" value="1"/>
</dbReference>
<keyword evidence="13" id="KW-0535">Nitrogen fixation</keyword>
<protein>
    <recommendedName>
        <fullName evidence="2">DNA-binding transcriptional regulator NtrC</fullName>
    </recommendedName>
    <alternativeName>
        <fullName evidence="14">Nitrogen regulation protein NR(I)</fullName>
    </alternativeName>
    <alternativeName>
        <fullName evidence="15">Nitrogen regulator I</fullName>
    </alternativeName>
</protein>
<dbReference type="InterPro" id="IPR025943">
    <property type="entry name" value="Sigma_54_int_dom_ATP-bd_2"/>
</dbReference>
<gene>
    <name evidence="19" type="primary">glnG_1</name>
    <name evidence="19" type="ORF">HG66A1_03150</name>
</gene>
<evidence type="ECO:0000256" key="7">
    <source>
        <dbReference type="ARBA" id="ARBA00022840"/>
    </source>
</evidence>
<dbReference type="InterPro" id="IPR003593">
    <property type="entry name" value="AAA+_ATPase"/>
</dbReference>
<evidence type="ECO:0000256" key="4">
    <source>
        <dbReference type="ARBA" id="ARBA00022491"/>
    </source>
</evidence>
<evidence type="ECO:0000256" key="16">
    <source>
        <dbReference type="PROSITE-ProRule" id="PRU00169"/>
    </source>
</evidence>
<name>A0A517PGS4_9PLAN</name>
<dbReference type="FunFam" id="3.40.50.2300:FF:000018">
    <property type="entry name" value="DNA-binding transcriptional regulator NtrC"/>
    <property type="match status" value="1"/>
</dbReference>
<feature type="modified residue" description="4-aspartylphosphate" evidence="16">
    <location>
        <position position="52"/>
    </location>
</feature>
<dbReference type="EMBL" id="CP036266">
    <property type="protein sequence ID" value="QDT18554.1"/>
    <property type="molecule type" value="Genomic_DNA"/>
</dbReference>
<keyword evidence="5 16" id="KW-0597">Phosphoprotein</keyword>
<feature type="domain" description="Sigma-54 factor interaction" evidence="17">
    <location>
        <begin position="136"/>
        <end position="365"/>
    </location>
</feature>
<evidence type="ECO:0000256" key="8">
    <source>
        <dbReference type="ARBA" id="ARBA00023012"/>
    </source>
</evidence>
<accession>A0A517PGS4</accession>
<evidence type="ECO:0000256" key="14">
    <source>
        <dbReference type="ARBA" id="ARBA00029881"/>
    </source>
</evidence>
<dbReference type="GO" id="GO:0006355">
    <property type="term" value="P:regulation of DNA-templated transcription"/>
    <property type="evidence" value="ECO:0007669"/>
    <property type="project" value="InterPro"/>
</dbReference>
<dbReference type="PROSITE" id="PS50045">
    <property type="entry name" value="SIGMA54_INTERACT_4"/>
    <property type="match status" value="1"/>
</dbReference>